<dbReference type="KEGG" id="haei:MUN82_20550"/>
<evidence type="ECO:0000259" key="3">
    <source>
        <dbReference type="Pfam" id="PF01648"/>
    </source>
</evidence>
<dbReference type="Gene3D" id="3.90.470.20">
    <property type="entry name" value="4'-phosphopantetheinyl transferase domain"/>
    <property type="match status" value="2"/>
</dbReference>
<name>A0A8T9SYL0_9BACT</name>
<dbReference type="InterPro" id="IPR008278">
    <property type="entry name" value="4-PPantetheinyl_Trfase_dom"/>
</dbReference>
<evidence type="ECO:0000313" key="4">
    <source>
        <dbReference type="EMBL" id="UOR05310.1"/>
    </source>
</evidence>
<dbReference type="PANTHER" id="PTHR12215:SF10">
    <property type="entry name" value="L-AMINOADIPATE-SEMIALDEHYDE DEHYDROGENASE-PHOSPHOPANTETHEINYL TRANSFERASE"/>
    <property type="match status" value="1"/>
</dbReference>
<dbReference type="EMBL" id="CP095053">
    <property type="protein sequence ID" value="UOR05310.1"/>
    <property type="molecule type" value="Genomic_DNA"/>
</dbReference>
<keyword evidence="2 4" id="KW-0808">Transferase</keyword>
<evidence type="ECO:0000313" key="5">
    <source>
        <dbReference type="Proteomes" id="UP000829925"/>
    </source>
</evidence>
<keyword evidence="5" id="KW-1185">Reference proteome</keyword>
<evidence type="ECO:0000256" key="1">
    <source>
        <dbReference type="ARBA" id="ARBA00010990"/>
    </source>
</evidence>
<feature type="domain" description="4'-phosphopantetheinyl transferase" evidence="3">
    <location>
        <begin position="101"/>
        <end position="189"/>
    </location>
</feature>
<dbReference type="GO" id="GO:0008897">
    <property type="term" value="F:holo-[acyl-carrier-protein] synthase activity"/>
    <property type="evidence" value="ECO:0007669"/>
    <property type="project" value="InterPro"/>
</dbReference>
<protein>
    <submittedName>
        <fullName evidence="4">4'-phosphopantetheinyl transferase superfamily protein</fullName>
    </submittedName>
</protein>
<dbReference type="InterPro" id="IPR037143">
    <property type="entry name" value="4-PPantetheinyl_Trfase_dom_sf"/>
</dbReference>
<dbReference type="Proteomes" id="UP000829925">
    <property type="component" value="Chromosome"/>
</dbReference>
<organism evidence="4 5">
    <name type="scientific">Hymenobacter aerilatus</name>
    <dbReference type="NCBI Taxonomy" id="2932251"/>
    <lineage>
        <taxon>Bacteria</taxon>
        <taxon>Pseudomonadati</taxon>
        <taxon>Bacteroidota</taxon>
        <taxon>Cytophagia</taxon>
        <taxon>Cytophagales</taxon>
        <taxon>Hymenobacteraceae</taxon>
        <taxon>Hymenobacter</taxon>
    </lineage>
</organism>
<dbReference type="GO" id="GO:0005829">
    <property type="term" value="C:cytosol"/>
    <property type="evidence" value="ECO:0007669"/>
    <property type="project" value="TreeGrafter"/>
</dbReference>
<reference evidence="4 5" key="1">
    <citation type="submission" date="2022-04" db="EMBL/GenBank/DDBJ databases">
        <title>Hymenobacter sp. isolated from the air.</title>
        <authorList>
            <person name="Won M."/>
            <person name="Lee C.-M."/>
            <person name="Woen H.-Y."/>
            <person name="Kwon S.-W."/>
        </authorList>
    </citation>
    <scope>NUCLEOTIDE SEQUENCE [LARGE SCALE GENOMIC DNA]</scope>
    <source>
        <strain evidence="5">5413 J-13</strain>
    </source>
</reference>
<proteinExistence type="inferred from homology"/>
<sequence length="233" mass="25737">MVFRVQLADYVEVANCLGNYVQADEQRRAASYYHARHAERFLLGRATLRLVLGYLTGTPADAIALATSQVGKLYCANAPDWHFSISYDDAWLVLAFARVEVGVDIEKIKPEFAYADVAASCFSEAEQQYVTAAEDPAAAFFQSWTRKEAMVKALGIGIDDNFGGLPALDGRHTIPQAQAQQQTDWVLASFTIDAQHIGTLAYPNKAMAIHPIFCHLQPLWYQAAVNSKTDLFG</sequence>
<dbReference type="SUPFAM" id="SSF56214">
    <property type="entry name" value="4'-phosphopantetheinyl transferase"/>
    <property type="match status" value="2"/>
</dbReference>
<dbReference type="Pfam" id="PF01648">
    <property type="entry name" value="ACPS"/>
    <property type="match status" value="1"/>
</dbReference>
<dbReference type="GO" id="GO:0019878">
    <property type="term" value="P:lysine biosynthetic process via aminoadipic acid"/>
    <property type="evidence" value="ECO:0007669"/>
    <property type="project" value="TreeGrafter"/>
</dbReference>
<dbReference type="AlphaFoldDB" id="A0A8T9SYL0"/>
<gene>
    <name evidence="4" type="ORF">MUN82_20550</name>
</gene>
<dbReference type="InterPro" id="IPR050559">
    <property type="entry name" value="P-Pant_transferase_sf"/>
</dbReference>
<dbReference type="GO" id="GO:0000287">
    <property type="term" value="F:magnesium ion binding"/>
    <property type="evidence" value="ECO:0007669"/>
    <property type="project" value="InterPro"/>
</dbReference>
<comment type="similarity">
    <text evidence="1">Belongs to the P-Pant transferase superfamily. Gsp/Sfp/HetI/AcpT family.</text>
</comment>
<dbReference type="PANTHER" id="PTHR12215">
    <property type="entry name" value="PHOSPHOPANTETHEINE TRANSFERASE"/>
    <property type="match status" value="1"/>
</dbReference>
<accession>A0A8T9SYL0</accession>
<dbReference type="RefSeq" id="WP_245093460.1">
    <property type="nucleotide sequence ID" value="NZ_CP095053.1"/>
</dbReference>
<evidence type="ECO:0000256" key="2">
    <source>
        <dbReference type="ARBA" id="ARBA00022679"/>
    </source>
</evidence>